<evidence type="ECO:0000259" key="5">
    <source>
        <dbReference type="PROSITE" id="PS50853"/>
    </source>
</evidence>
<dbReference type="InterPro" id="IPR000998">
    <property type="entry name" value="MAM_dom"/>
</dbReference>
<dbReference type="CDD" id="cd00063">
    <property type="entry name" value="FN3"/>
    <property type="match status" value="1"/>
</dbReference>
<dbReference type="Pfam" id="PF00041">
    <property type="entry name" value="fn3"/>
    <property type="match status" value="1"/>
</dbReference>
<dbReference type="InterPro" id="IPR003961">
    <property type="entry name" value="FN3_dom"/>
</dbReference>
<evidence type="ECO:0000313" key="7">
    <source>
        <dbReference type="Proteomes" id="UP000516305"/>
    </source>
</evidence>
<feature type="domain" description="Fibronectin type-III" evidence="5">
    <location>
        <begin position="1608"/>
        <end position="1697"/>
    </location>
</feature>
<dbReference type="KEGG" id="chyd:H4K34_14435"/>
<reference evidence="6 7" key="1">
    <citation type="submission" date="2020-08" db="EMBL/GenBank/DDBJ databases">
        <title>Croceimicrobium hydrocarbonivorans gen. nov., sp. nov., a novel marine bacterium isolated from a bacterial consortium that degrades polyethylene terephthalate.</title>
        <authorList>
            <person name="Liu R."/>
        </authorList>
    </citation>
    <scope>NUCLEOTIDE SEQUENCE [LARGE SCALE GENOMIC DNA]</scope>
    <source>
        <strain evidence="6 7">A20-9</strain>
    </source>
</reference>
<feature type="domain" description="MAM" evidence="3">
    <location>
        <begin position="1703"/>
        <end position="1892"/>
    </location>
</feature>
<dbReference type="InterPro" id="IPR013320">
    <property type="entry name" value="ConA-like_dom_sf"/>
</dbReference>
<dbReference type="SMART" id="SM00060">
    <property type="entry name" value="FN3"/>
    <property type="match status" value="8"/>
</dbReference>
<dbReference type="InterPro" id="IPR013783">
    <property type="entry name" value="Ig-like_fold"/>
</dbReference>
<evidence type="ECO:0000256" key="1">
    <source>
        <dbReference type="ARBA" id="ARBA00022729"/>
    </source>
</evidence>
<dbReference type="GO" id="GO:0004553">
    <property type="term" value="F:hydrolase activity, hydrolyzing O-glycosyl compounds"/>
    <property type="evidence" value="ECO:0007669"/>
    <property type="project" value="UniProtKB-ARBA"/>
</dbReference>
<dbReference type="Pfam" id="PF00629">
    <property type="entry name" value="MAM"/>
    <property type="match status" value="3"/>
</dbReference>
<keyword evidence="7" id="KW-1185">Reference proteome</keyword>
<dbReference type="NCBIfam" id="TIGR04183">
    <property type="entry name" value="Por_Secre_tail"/>
    <property type="match status" value="1"/>
</dbReference>
<dbReference type="SMART" id="SM00089">
    <property type="entry name" value="PKD"/>
    <property type="match status" value="1"/>
</dbReference>
<dbReference type="RefSeq" id="WP_210758098.1">
    <property type="nucleotide sequence ID" value="NZ_CP060139.1"/>
</dbReference>
<dbReference type="SUPFAM" id="SSF49265">
    <property type="entry name" value="Fibronectin type III"/>
    <property type="match status" value="5"/>
</dbReference>
<evidence type="ECO:0000313" key="6">
    <source>
        <dbReference type="EMBL" id="QNR23566.1"/>
    </source>
</evidence>
<dbReference type="InterPro" id="IPR000601">
    <property type="entry name" value="PKD_dom"/>
</dbReference>
<feature type="domain" description="MAM" evidence="3">
    <location>
        <begin position="1220"/>
        <end position="1405"/>
    </location>
</feature>
<dbReference type="PROSITE" id="PS50853">
    <property type="entry name" value="FN3"/>
    <property type="match status" value="5"/>
</dbReference>
<name>A0A7H0VCW8_9FLAO</name>
<dbReference type="Gene3D" id="2.60.40.10">
    <property type="entry name" value="Immunoglobulins"/>
    <property type="match status" value="7"/>
</dbReference>
<feature type="domain" description="Fibronectin type-III" evidence="5">
    <location>
        <begin position="567"/>
        <end position="658"/>
    </location>
</feature>
<dbReference type="PROSITE" id="PS50060">
    <property type="entry name" value="MAM_2"/>
    <property type="match status" value="3"/>
</dbReference>
<dbReference type="SMART" id="SM00137">
    <property type="entry name" value="MAM"/>
    <property type="match status" value="1"/>
</dbReference>
<keyword evidence="1 2" id="KW-0732">Signal</keyword>
<dbReference type="InterPro" id="IPR051560">
    <property type="entry name" value="MAM_domain-containing"/>
</dbReference>
<gene>
    <name evidence="6" type="ORF">H4K34_14435</name>
</gene>
<dbReference type="SUPFAM" id="SSF49899">
    <property type="entry name" value="Concanavalin A-like lectins/glucanases"/>
    <property type="match status" value="3"/>
</dbReference>
<sequence>MRKLLLLCSYLAAISLYGQGTIITSPPLTPNNGSTGISLRVEATSPIEITGLTNVFSTGATSATVWVRQGGVTPGGTPNVSTANGWTQVVVNAPITGANSTALNNIPFGGVKIPVPSGGSIGIFIEGTSGSSRYQTGTASDQVIFTDGTMTVNLADSVAYGGPASSPSNNPRRFVGSVTYALSVTGNCTPFTGFAIDSISGTAAKVNWTPGTGNTGYKLEYGPVGFTPGTGTVVSGTYPTSPVSPPVILSGLSASTTYDVYFEEYCNTGTDTVGFPTPQSFTTTKLCGAPTGFAESNLTSNTVDVNWSQAGSYTEAWVMWGPTGTTPGSAGWDVDTIMSPTMTYTISGLSPSTGYDIYLATNCGGGNGVSDTVGPIQIVTPIQGPQGLNCTTGQAGLIFQDDFETQLGWTGNFGSGTTASNWNYHSGPTGSTATGPTGAHSGNTYLYTEVSGTASGTHIEAISPRIDLSSSFNHAELAFWLHAYGANIDTIKVQVGGSATGPWNTVFTRVGQVQTANADPWQQVGVNLDAYVGSAIYLRFLTVHGTSFNGDVSIDLVEVSSCQTCPFPSAPTVNYVSSDSAYFTWNGTGYDYDVNWGPRGFTQGSPSSFFDSTSVASIGIGGLSGNTAYDIYIRNDCSDSANGTSGWVGPVPFVTLCNPLTAPYTNNFDSDSIDAPPICWDNALIGGTSATLPNADVEVPSTTYPPISSPNVVRFYNYNTDTAWLISPQFSDLSVGDKRISFYAMTTTTATPNQLVVGTVASPGDRSSYVAIDTIDIQRNYAQYVVDLTVANGYNGSHEFVVLEHAGPDFRTYYIDDFVYEQIPACNPPLSSTLGVNYVTATTAEVFWGSGSDGDTTWIEWGLPGFTPGASNLGRIAVSGAQDSALISGLMAETDYEFYIQDSCYGNGNSPYVGPVAFRTACAIVAPAVLPLSDGFENYSNGPTFSATAFLCNPSYYWTFEPGNTNGRGRLQANSAFYRNGLQAFTIDNSAFVNPSQTSYLTMTVDLSSYTSAGGINLSFYLMDHSNQNHPDNKVWVRGAPSDPWIEVVDLNTTVFGSFGSYDSIIDLDIMAPITSAGQAIGNSTQIRWGQNDFGSATSATCCYGYTIDDVSLTAVTCPNPSALAVSNLLDTTATMGWANSTSASQYQFWFGPQGFYQGTTTTTGTKFFTSSSSITADTLSATTCYEFLVRSVCSAGDTSDWVGPVQFCTTCPVGYAMPYFTDFEINTPGVATGSPAGWANCWTQQSASGATVRWEAEDASGSNENSSSTGPFLDNTLAPQSGGIYMYLETSTSGSYADLVSPGINLAGSTNPQIEFAYHMYGATINKLVILAENVTTGTITTLDSIVGQQQTAGSDPFNTHVTNVSSLASGSYRFIFRGYLGTSFTGDISIDDVWVMEAPTCPRPAGLMQDSANLNDITASWTSNGTGSSWEIEYGPAGFTPGSGTTIIATSNPYTITGLSSATAYDVYVREICGPGDTSLRVGPSLMNTTLCLASDQCWHDVDLEDTFGDGWNGGLVDVVQNGVVVATLGQSFTTGTLYQDSVLLCDLLNTVFVLQNAGGWPSEIGITVYTPWGTQAGQYIANGATGQGDTLVAMTAQCNPPTCPQPTALVVNSVTGTTANVGWTAGGTGTSWEVEYSTGTFLPGAGTRVSATTNPYTITGLSGSTNYNFYVREVCSPGDTSVWSGPMNFATACITATAPYFTDFENIPIGTGTGTPATWGNCWYAETLNGATVRWESEDATGANENSLDTGPFTDASIHPASGGTYMYIETSTSGTGPAELTSPTIDFSSLSQPELRFAYHMYGATINKLVIQAEDINGNRIAIDSLVGQQQTAQSDSFFIRTIDLSTLPQTTYAFVFQGYRGTSFTGDISIDDVSVDEQGSTGSNCPAPLNAMATTNVGCDSVEVDWMSGTGGSIIEYGPAGFTPGTGTFTNVVTAPYTIYGLTPGTAYDILVADTCSGDTSSYAPINVSTASGPLPVATIGSVTSTIAGNQFIVYLDATGTTDATSYTWDFGNGVTGSGLMDTVVFLGNGTYTVVLTATNGCGSDTASYQVYVNIGLDENPLANHLNVYPNPANYKVNVSFREVGSADVEIRLRDAQGREVLFISDRMQSGTYARDIDVSQLARGIYTVEVKSGGLTAHRRLSLN</sequence>
<dbReference type="CDD" id="cd00146">
    <property type="entry name" value="PKD"/>
    <property type="match status" value="1"/>
</dbReference>
<dbReference type="SUPFAM" id="SSF49299">
    <property type="entry name" value="PKD domain"/>
    <property type="match status" value="1"/>
</dbReference>
<feature type="domain" description="Fibronectin type-III" evidence="5">
    <location>
        <begin position="190"/>
        <end position="287"/>
    </location>
</feature>
<dbReference type="EMBL" id="CP060139">
    <property type="protein sequence ID" value="QNR23566.1"/>
    <property type="molecule type" value="Genomic_DNA"/>
</dbReference>
<protein>
    <submittedName>
        <fullName evidence="6">Fibronectin type III domain-containing protein</fullName>
    </submittedName>
</protein>
<dbReference type="PANTHER" id="PTHR23282">
    <property type="entry name" value="APICAL ENDOSOMAL GLYCOPROTEIN PRECURSOR"/>
    <property type="match status" value="1"/>
</dbReference>
<feature type="chain" id="PRO_5028956287" evidence="2">
    <location>
        <begin position="19"/>
        <end position="2150"/>
    </location>
</feature>
<dbReference type="InterPro" id="IPR022409">
    <property type="entry name" value="PKD/Chitinase_dom"/>
</dbReference>
<feature type="domain" description="MAM" evidence="3">
    <location>
        <begin position="399"/>
        <end position="567"/>
    </location>
</feature>
<dbReference type="InterPro" id="IPR035986">
    <property type="entry name" value="PKD_dom_sf"/>
</dbReference>
<feature type="domain" description="PKD" evidence="4">
    <location>
        <begin position="1980"/>
        <end position="2058"/>
    </location>
</feature>
<evidence type="ECO:0000256" key="2">
    <source>
        <dbReference type="SAM" id="SignalP"/>
    </source>
</evidence>
<feature type="domain" description="Fibronectin type-III" evidence="5">
    <location>
        <begin position="289"/>
        <end position="383"/>
    </location>
</feature>
<dbReference type="GO" id="GO:0005975">
    <property type="term" value="P:carbohydrate metabolic process"/>
    <property type="evidence" value="ECO:0007669"/>
    <property type="project" value="UniProtKB-ARBA"/>
</dbReference>
<dbReference type="InterPro" id="IPR036116">
    <property type="entry name" value="FN3_sf"/>
</dbReference>
<dbReference type="InterPro" id="IPR026444">
    <property type="entry name" value="Secre_tail"/>
</dbReference>
<dbReference type="PANTHER" id="PTHR23282:SF101">
    <property type="entry name" value="MAM DOMAIN-CONTAINING PROTEIN"/>
    <property type="match status" value="1"/>
</dbReference>
<dbReference type="Pfam" id="PF18962">
    <property type="entry name" value="Por_Secre_tail"/>
    <property type="match status" value="1"/>
</dbReference>
<evidence type="ECO:0000259" key="3">
    <source>
        <dbReference type="PROSITE" id="PS50060"/>
    </source>
</evidence>
<evidence type="ECO:0000259" key="4">
    <source>
        <dbReference type="PROSITE" id="PS50093"/>
    </source>
</evidence>
<dbReference type="GO" id="GO:0016020">
    <property type="term" value="C:membrane"/>
    <property type="evidence" value="ECO:0007669"/>
    <property type="project" value="InterPro"/>
</dbReference>
<feature type="signal peptide" evidence="2">
    <location>
        <begin position="1"/>
        <end position="18"/>
    </location>
</feature>
<dbReference type="Gene3D" id="2.60.120.200">
    <property type="match status" value="3"/>
</dbReference>
<dbReference type="Pfam" id="PF18911">
    <property type="entry name" value="PKD_4"/>
    <property type="match status" value="1"/>
</dbReference>
<organism evidence="6 7">
    <name type="scientific">Croceimicrobium hydrocarbonivorans</name>
    <dbReference type="NCBI Taxonomy" id="2761580"/>
    <lineage>
        <taxon>Bacteria</taxon>
        <taxon>Pseudomonadati</taxon>
        <taxon>Bacteroidota</taxon>
        <taxon>Flavobacteriia</taxon>
        <taxon>Flavobacteriales</taxon>
        <taxon>Owenweeksiaceae</taxon>
        <taxon>Croceimicrobium</taxon>
    </lineage>
</organism>
<dbReference type="PROSITE" id="PS50093">
    <property type="entry name" value="PKD"/>
    <property type="match status" value="1"/>
</dbReference>
<accession>A0A7H0VCW8</accession>
<feature type="domain" description="Fibronectin type-III" evidence="5">
    <location>
        <begin position="1120"/>
        <end position="1214"/>
    </location>
</feature>
<proteinExistence type="predicted"/>
<dbReference type="Proteomes" id="UP000516305">
    <property type="component" value="Chromosome"/>
</dbReference>